<feature type="compositionally biased region" description="Polar residues" evidence="1">
    <location>
        <begin position="44"/>
        <end position="56"/>
    </location>
</feature>
<evidence type="ECO:0000313" key="3">
    <source>
        <dbReference type="Proteomes" id="UP000799640"/>
    </source>
</evidence>
<sequence length="103" mass="11317">MASLTEGSTLPAPLLAPLPVVGSPTVHNFQWHPDPPSAYRHQRLLTSQRPPSTRGPTRQAPKRSSIRYPQHRPGSTMCPPDPPPLTFNIPPPSRPQVLPMHPS</sequence>
<feature type="compositionally biased region" description="Pro residues" evidence="1">
    <location>
        <begin position="79"/>
        <end position="94"/>
    </location>
</feature>
<accession>A0A6G1HNR2</accession>
<dbReference type="AlphaFoldDB" id="A0A6G1HNR2"/>
<feature type="compositionally biased region" description="Low complexity" evidence="1">
    <location>
        <begin position="10"/>
        <end position="19"/>
    </location>
</feature>
<name>A0A6G1HNR2_9PEZI</name>
<evidence type="ECO:0000256" key="1">
    <source>
        <dbReference type="SAM" id="MobiDB-lite"/>
    </source>
</evidence>
<keyword evidence="3" id="KW-1185">Reference proteome</keyword>
<organism evidence="2 3">
    <name type="scientific">Trichodelitschia bisporula</name>
    <dbReference type="NCBI Taxonomy" id="703511"/>
    <lineage>
        <taxon>Eukaryota</taxon>
        <taxon>Fungi</taxon>
        <taxon>Dikarya</taxon>
        <taxon>Ascomycota</taxon>
        <taxon>Pezizomycotina</taxon>
        <taxon>Dothideomycetes</taxon>
        <taxon>Dothideomycetes incertae sedis</taxon>
        <taxon>Phaeotrichales</taxon>
        <taxon>Phaeotrichaceae</taxon>
        <taxon>Trichodelitschia</taxon>
    </lineage>
</organism>
<reference evidence="2" key="1">
    <citation type="journal article" date="2020" name="Stud. Mycol.">
        <title>101 Dothideomycetes genomes: a test case for predicting lifestyles and emergence of pathogens.</title>
        <authorList>
            <person name="Haridas S."/>
            <person name="Albert R."/>
            <person name="Binder M."/>
            <person name="Bloem J."/>
            <person name="Labutti K."/>
            <person name="Salamov A."/>
            <person name="Andreopoulos B."/>
            <person name="Baker S."/>
            <person name="Barry K."/>
            <person name="Bills G."/>
            <person name="Bluhm B."/>
            <person name="Cannon C."/>
            <person name="Castanera R."/>
            <person name="Culley D."/>
            <person name="Daum C."/>
            <person name="Ezra D."/>
            <person name="Gonzalez J."/>
            <person name="Henrissat B."/>
            <person name="Kuo A."/>
            <person name="Liang C."/>
            <person name="Lipzen A."/>
            <person name="Lutzoni F."/>
            <person name="Magnuson J."/>
            <person name="Mondo S."/>
            <person name="Nolan M."/>
            <person name="Ohm R."/>
            <person name="Pangilinan J."/>
            <person name="Park H.-J."/>
            <person name="Ramirez L."/>
            <person name="Alfaro M."/>
            <person name="Sun H."/>
            <person name="Tritt A."/>
            <person name="Yoshinaga Y."/>
            <person name="Zwiers L.-H."/>
            <person name="Turgeon B."/>
            <person name="Goodwin S."/>
            <person name="Spatafora J."/>
            <person name="Crous P."/>
            <person name="Grigoriev I."/>
        </authorList>
    </citation>
    <scope>NUCLEOTIDE SEQUENCE</scope>
    <source>
        <strain evidence="2">CBS 262.69</strain>
    </source>
</reference>
<proteinExistence type="predicted"/>
<gene>
    <name evidence="2" type="ORF">EJ06DRAFT_523869</name>
</gene>
<dbReference type="EMBL" id="ML996703">
    <property type="protein sequence ID" value="KAF2397395.1"/>
    <property type="molecule type" value="Genomic_DNA"/>
</dbReference>
<feature type="region of interest" description="Disordered" evidence="1">
    <location>
        <begin position="1"/>
        <end position="103"/>
    </location>
</feature>
<evidence type="ECO:0000313" key="2">
    <source>
        <dbReference type="EMBL" id="KAF2397395.1"/>
    </source>
</evidence>
<protein>
    <submittedName>
        <fullName evidence="2">Uncharacterized protein</fullName>
    </submittedName>
</protein>
<dbReference type="Proteomes" id="UP000799640">
    <property type="component" value="Unassembled WGS sequence"/>
</dbReference>